<evidence type="ECO:0000259" key="7">
    <source>
        <dbReference type="Pfam" id="PF23598"/>
    </source>
</evidence>
<dbReference type="InterPro" id="IPR027417">
    <property type="entry name" value="P-loop_NTPase"/>
</dbReference>
<feature type="domain" description="Disease resistance N-terminal" evidence="5">
    <location>
        <begin position="8"/>
        <end position="90"/>
    </location>
</feature>
<sequence>MASPGIDLLITKIVSFLESEVSLLQGVHDELREIKFELVTMKAFLEDAEGKGPLSQVEKTWVADVKDASLDVEDIIDEFTYHTNKHRSWGPFTRAFYQTLRFPQKICERRRISTKLHQLIKTIKEIPERNRRYGVERIQGSTTSHYDLNQVEVYGESSLFLKDDDLVGITNAKNQLVEWLLSRNSQRSVISVLGMGGSGKTTLVANTFNDETVQKHFDCYVWITVTKTYHTVQDLFRVMINKLFTVAKINVPQDLNNMSYTHLGEMLVRYLQPRRYMIVLDDVWDINLWRSIDVALPKGTHGSWIILTTRNEDIASLAACGVENHVHQVQPLNTSEAWDLFSRRAFSSRSGCDNCCPPDLELVAREVAGKCQGLPLGLVALGSLMSTKTFASEWKKVYNDMSWELSNNPTLEVVKSILLLSFNDLTCPLKHCFLYFCIFPEDYTIKGKRLVRLWIAEGFVNRDSRAQPEEIAESYIAELTCRCMLQVVEREPSGKAKKFKMHDLLRELAISISEAENFCTMYNENGTNQERRAPRRLSIQGSSGEVPPHQDMTKVRTFFVFAPKNKMHTSSSSLGKVVLPSGFKLLRILDLKHVPIVELPDEIMKCFNLKSLNLKGTQLRELPKNIGKLHNLETMDLRDSNIRVLPAGILKLKKLRHLFMYHFNYGAYMSFDSFHGTQAPAGICKLQSLQILDSIEVGSELIKQLQHMTQLTTLGLANVKESDEIDLCKTLESMKLIECLTVKTSSEDEVLRMDALLSAPPLLKTLVLTGKLEKVPLWFHSLESLTVLYLHWSRSTEDFLPHLHPLPNLTKLWLCNAYVGSQLLFNTGFQKLSWFYLTNFPQLNLVTIEKGVMPALKTLDISECMELKQLPRGIELLTCLQELHLHRVPDELIELIRAEARVGRSKVKHISDILLYH</sequence>
<dbReference type="Pfam" id="PF23598">
    <property type="entry name" value="LRR_14"/>
    <property type="match status" value="1"/>
</dbReference>
<dbReference type="CDD" id="cd14798">
    <property type="entry name" value="RX-CC_like"/>
    <property type="match status" value="1"/>
</dbReference>
<protein>
    <submittedName>
        <fullName evidence="8">Uncharacterized protein</fullName>
    </submittedName>
</protein>
<feature type="domain" description="NB-ARC" evidence="4">
    <location>
        <begin position="171"/>
        <end position="349"/>
    </location>
</feature>
<dbReference type="Gene3D" id="1.20.5.4130">
    <property type="match status" value="1"/>
</dbReference>
<gene>
    <name evidence="8" type="ORF">M0R45_009363</name>
</gene>
<evidence type="ECO:0000259" key="6">
    <source>
        <dbReference type="Pfam" id="PF23559"/>
    </source>
</evidence>
<keyword evidence="9" id="KW-1185">Reference proteome</keyword>
<dbReference type="Proteomes" id="UP001457282">
    <property type="component" value="Unassembled WGS sequence"/>
</dbReference>
<reference evidence="8 9" key="1">
    <citation type="journal article" date="2023" name="G3 (Bethesda)">
        <title>A chromosome-length genome assembly and annotation of blackberry (Rubus argutus, cv. 'Hillquist').</title>
        <authorList>
            <person name="Bruna T."/>
            <person name="Aryal R."/>
            <person name="Dudchenko O."/>
            <person name="Sargent D.J."/>
            <person name="Mead D."/>
            <person name="Buti M."/>
            <person name="Cavallini A."/>
            <person name="Hytonen T."/>
            <person name="Andres J."/>
            <person name="Pham M."/>
            <person name="Weisz D."/>
            <person name="Mascagni F."/>
            <person name="Usai G."/>
            <person name="Natali L."/>
            <person name="Bassil N."/>
            <person name="Fernandez G.E."/>
            <person name="Lomsadze A."/>
            <person name="Armour M."/>
            <person name="Olukolu B."/>
            <person name="Poorten T."/>
            <person name="Britton C."/>
            <person name="Davik J."/>
            <person name="Ashrafi H."/>
            <person name="Aiden E.L."/>
            <person name="Borodovsky M."/>
            <person name="Worthington M."/>
        </authorList>
    </citation>
    <scope>NUCLEOTIDE SEQUENCE [LARGE SCALE GENOMIC DNA]</scope>
    <source>
        <strain evidence="8">PI 553951</strain>
    </source>
</reference>
<dbReference type="Pfam" id="PF00931">
    <property type="entry name" value="NB-ARC"/>
    <property type="match status" value="1"/>
</dbReference>
<dbReference type="InterPro" id="IPR038005">
    <property type="entry name" value="RX-like_CC"/>
</dbReference>
<evidence type="ECO:0000256" key="1">
    <source>
        <dbReference type="ARBA" id="ARBA00022737"/>
    </source>
</evidence>
<dbReference type="SUPFAM" id="SSF52540">
    <property type="entry name" value="P-loop containing nucleoside triphosphate hydrolases"/>
    <property type="match status" value="1"/>
</dbReference>
<dbReference type="Gene3D" id="1.10.8.430">
    <property type="entry name" value="Helical domain of apoptotic protease-activating factors"/>
    <property type="match status" value="1"/>
</dbReference>
<dbReference type="GO" id="GO:0098542">
    <property type="term" value="P:defense response to other organism"/>
    <property type="evidence" value="ECO:0007669"/>
    <property type="project" value="TreeGrafter"/>
</dbReference>
<keyword evidence="2" id="KW-0547">Nucleotide-binding</keyword>
<dbReference type="InterPro" id="IPR044974">
    <property type="entry name" value="Disease_R_plants"/>
</dbReference>
<proteinExistence type="predicted"/>
<dbReference type="InterPro" id="IPR042197">
    <property type="entry name" value="Apaf_helical"/>
</dbReference>
<dbReference type="Pfam" id="PF18052">
    <property type="entry name" value="Rx_N"/>
    <property type="match status" value="1"/>
</dbReference>
<dbReference type="InterPro" id="IPR055414">
    <property type="entry name" value="LRR_R13L4/SHOC2-like"/>
</dbReference>
<dbReference type="Gene3D" id="3.40.50.300">
    <property type="entry name" value="P-loop containing nucleotide triphosphate hydrolases"/>
    <property type="match status" value="1"/>
</dbReference>
<dbReference type="FunFam" id="1.10.10.10:FF:000322">
    <property type="entry name" value="Probable disease resistance protein At1g63360"/>
    <property type="match status" value="1"/>
</dbReference>
<dbReference type="InterPro" id="IPR002182">
    <property type="entry name" value="NB-ARC"/>
</dbReference>
<dbReference type="InterPro" id="IPR032675">
    <property type="entry name" value="LRR_dom_sf"/>
</dbReference>
<dbReference type="InterPro" id="IPR058922">
    <property type="entry name" value="WHD_DRP"/>
</dbReference>
<organism evidence="8 9">
    <name type="scientific">Rubus argutus</name>
    <name type="common">Southern blackberry</name>
    <dbReference type="NCBI Taxonomy" id="59490"/>
    <lineage>
        <taxon>Eukaryota</taxon>
        <taxon>Viridiplantae</taxon>
        <taxon>Streptophyta</taxon>
        <taxon>Embryophyta</taxon>
        <taxon>Tracheophyta</taxon>
        <taxon>Spermatophyta</taxon>
        <taxon>Magnoliopsida</taxon>
        <taxon>eudicotyledons</taxon>
        <taxon>Gunneridae</taxon>
        <taxon>Pentapetalae</taxon>
        <taxon>rosids</taxon>
        <taxon>fabids</taxon>
        <taxon>Rosales</taxon>
        <taxon>Rosaceae</taxon>
        <taxon>Rosoideae</taxon>
        <taxon>Rosoideae incertae sedis</taxon>
        <taxon>Rubus</taxon>
    </lineage>
</organism>
<dbReference type="PANTHER" id="PTHR23155">
    <property type="entry name" value="DISEASE RESISTANCE PROTEIN RP"/>
    <property type="match status" value="1"/>
</dbReference>
<dbReference type="EMBL" id="JBEDUW010000002">
    <property type="protein sequence ID" value="KAK9943766.1"/>
    <property type="molecule type" value="Genomic_DNA"/>
</dbReference>
<evidence type="ECO:0000259" key="5">
    <source>
        <dbReference type="Pfam" id="PF18052"/>
    </source>
</evidence>
<evidence type="ECO:0000313" key="9">
    <source>
        <dbReference type="Proteomes" id="UP001457282"/>
    </source>
</evidence>
<keyword evidence="3" id="KW-0611">Plant defense</keyword>
<evidence type="ECO:0000313" key="8">
    <source>
        <dbReference type="EMBL" id="KAK9943766.1"/>
    </source>
</evidence>
<dbReference type="AlphaFoldDB" id="A0AAW1Y5U8"/>
<name>A0AAW1Y5U8_RUBAR</name>
<dbReference type="InterPro" id="IPR036388">
    <property type="entry name" value="WH-like_DNA-bd_sf"/>
</dbReference>
<dbReference type="Pfam" id="PF23559">
    <property type="entry name" value="WHD_DRP"/>
    <property type="match status" value="1"/>
</dbReference>
<feature type="domain" description="Disease resistance protein winged helix" evidence="6">
    <location>
        <begin position="438"/>
        <end position="509"/>
    </location>
</feature>
<dbReference type="Gene3D" id="1.10.10.10">
    <property type="entry name" value="Winged helix-like DNA-binding domain superfamily/Winged helix DNA-binding domain"/>
    <property type="match status" value="1"/>
</dbReference>
<dbReference type="PANTHER" id="PTHR23155:SF1205">
    <property type="entry name" value="DISEASE RESISTANCE PROTEIN RPM1"/>
    <property type="match status" value="1"/>
</dbReference>
<dbReference type="FunFam" id="3.40.50.300:FF:001091">
    <property type="entry name" value="Probable disease resistance protein At1g61300"/>
    <property type="match status" value="1"/>
</dbReference>
<evidence type="ECO:0000256" key="2">
    <source>
        <dbReference type="ARBA" id="ARBA00022741"/>
    </source>
</evidence>
<dbReference type="GO" id="GO:0043531">
    <property type="term" value="F:ADP binding"/>
    <property type="evidence" value="ECO:0007669"/>
    <property type="project" value="InterPro"/>
</dbReference>
<accession>A0AAW1Y5U8</accession>
<dbReference type="Gene3D" id="3.80.10.10">
    <property type="entry name" value="Ribonuclease Inhibitor"/>
    <property type="match status" value="1"/>
</dbReference>
<evidence type="ECO:0000256" key="3">
    <source>
        <dbReference type="ARBA" id="ARBA00022821"/>
    </source>
</evidence>
<dbReference type="SUPFAM" id="SSF52058">
    <property type="entry name" value="L domain-like"/>
    <property type="match status" value="1"/>
</dbReference>
<dbReference type="InterPro" id="IPR041118">
    <property type="entry name" value="Rx_N"/>
</dbReference>
<dbReference type="PRINTS" id="PR00364">
    <property type="entry name" value="DISEASERSIST"/>
</dbReference>
<evidence type="ECO:0000259" key="4">
    <source>
        <dbReference type="Pfam" id="PF00931"/>
    </source>
</evidence>
<comment type="caution">
    <text evidence="8">The sequence shown here is derived from an EMBL/GenBank/DDBJ whole genome shotgun (WGS) entry which is preliminary data.</text>
</comment>
<keyword evidence="1" id="KW-0677">Repeat</keyword>
<feature type="domain" description="Disease resistance R13L4/SHOC-2-like LRR" evidence="7">
    <location>
        <begin position="556"/>
        <end position="886"/>
    </location>
</feature>